<dbReference type="SFLD" id="SFLDS00003">
    <property type="entry name" value="Haloacid_Dehalogenase"/>
    <property type="match status" value="1"/>
</dbReference>
<evidence type="ECO:0000313" key="1">
    <source>
        <dbReference type="EMBL" id="MCG4565676.1"/>
    </source>
</evidence>
<dbReference type="EMBL" id="VULR01000001">
    <property type="protein sequence ID" value="MSS42433.1"/>
    <property type="molecule type" value="Genomic_DNA"/>
</dbReference>
<dbReference type="GO" id="GO:0016791">
    <property type="term" value="F:phosphatase activity"/>
    <property type="evidence" value="ECO:0007669"/>
    <property type="project" value="TreeGrafter"/>
</dbReference>
<dbReference type="InterPro" id="IPR036412">
    <property type="entry name" value="HAD-like_sf"/>
</dbReference>
<reference evidence="2 3" key="1">
    <citation type="submission" date="2019-08" db="EMBL/GenBank/DDBJ databases">
        <title>In-depth cultivation of the pig gut microbiome towards novel bacterial diversity and tailored functional studies.</title>
        <authorList>
            <person name="Wylensek D."/>
            <person name="Hitch T.C.A."/>
            <person name="Clavel T."/>
        </authorList>
    </citation>
    <scope>NUCLEOTIDE SEQUENCE [LARGE SCALE GENOMIC DNA]</scope>
    <source>
        <strain evidence="2 3">Med78-601-WT-4W-RMD-3</strain>
    </source>
</reference>
<dbReference type="PROSITE" id="PS01229">
    <property type="entry name" value="COF_2"/>
    <property type="match status" value="1"/>
</dbReference>
<dbReference type="NCBIfam" id="TIGR00099">
    <property type="entry name" value="Cof-subfamily"/>
    <property type="match status" value="1"/>
</dbReference>
<dbReference type="InterPro" id="IPR023214">
    <property type="entry name" value="HAD_sf"/>
</dbReference>
<gene>
    <name evidence="2" type="ORF">FYJ27_01595</name>
    <name evidence="1" type="ORF">L0P62_09465</name>
</gene>
<dbReference type="Pfam" id="PF08282">
    <property type="entry name" value="Hydrolase_3"/>
    <property type="match status" value="1"/>
</dbReference>
<dbReference type="GO" id="GO:0005829">
    <property type="term" value="C:cytosol"/>
    <property type="evidence" value="ECO:0007669"/>
    <property type="project" value="TreeGrafter"/>
</dbReference>
<reference evidence="1" key="2">
    <citation type="submission" date="2022-01" db="EMBL/GenBank/DDBJ databases">
        <title>Collection of gut derived symbiotic bacterial strains cultured from healthy donors.</title>
        <authorList>
            <person name="Lin H."/>
            <person name="Kohout C."/>
            <person name="Waligurski E."/>
            <person name="Pamer E.G."/>
        </authorList>
    </citation>
    <scope>NUCLEOTIDE SEQUENCE</scope>
    <source>
        <strain evidence="1">MSK.14.39</strain>
    </source>
</reference>
<dbReference type="Proteomes" id="UP000462760">
    <property type="component" value="Unassembled WGS sequence"/>
</dbReference>
<comment type="caution">
    <text evidence="2">The sequence shown here is derived from an EMBL/GenBank/DDBJ whole genome shotgun (WGS) entry which is preliminary data.</text>
</comment>
<dbReference type="Gene3D" id="3.40.50.1000">
    <property type="entry name" value="HAD superfamily/HAD-like"/>
    <property type="match status" value="1"/>
</dbReference>
<protein>
    <submittedName>
        <fullName evidence="1">Cof-type HAD-IIB family hydrolase</fullName>
    </submittedName>
    <submittedName>
        <fullName evidence="2">HAD family phosphatase</fullName>
    </submittedName>
</protein>
<dbReference type="OrthoDB" id="9781413at2"/>
<evidence type="ECO:0000313" key="3">
    <source>
        <dbReference type="Proteomes" id="UP000462760"/>
    </source>
</evidence>
<dbReference type="Gene3D" id="3.30.1240.10">
    <property type="match status" value="1"/>
</dbReference>
<evidence type="ECO:0000313" key="4">
    <source>
        <dbReference type="Proteomes" id="UP001108123"/>
    </source>
</evidence>
<dbReference type="RefSeq" id="WP_154482069.1">
    <property type="nucleotide sequence ID" value="NZ_JAKNID010000044.1"/>
</dbReference>
<dbReference type="InterPro" id="IPR006379">
    <property type="entry name" value="HAD-SF_hydro_IIB"/>
</dbReference>
<name>A0A844FEL6_9FIRM</name>
<dbReference type="PANTHER" id="PTHR10000">
    <property type="entry name" value="PHOSPHOSERINE PHOSPHATASE"/>
    <property type="match status" value="1"/>
</dbReference>
<sequence length="270" mass="30920">MYKILALDLDGTLLNEKHKISDRNKETLTRLKEKGVKIILASGREPTSILPYSRELDLEELVIGFNGGIISDSTGEKIIYEENIDEKIAKDLVRTCEEKDIFNIIFVRNNLYVSDKNDIRFKKFKKYSTSKIEEVGSIYKFIEDNDLWNSIGKMLQCGENKPLSILQKEIEDKYSEELSAQFSLPYFLEVYNSKASKGNALDKIAENYNLSRKDVVAIGDGENDLSMIKYAQVGIAMENALDQVKMQSDFITLSNKEDGVSYAIDKYWRD</sequence>
<dbReference type="CDD" id="cd07516">
    <property type="entry name" value="HAD_Pase"/>
    <property type="match status" value="1"/>
</dbReference>
<dbReference type="NCBIfam" id="TIGR01484">
    <property type="entry name" value="HAD-SF-IIB"/>
    <property type="match status" value="1"/>
</dbReference>
<dbReference type="SUPFAM" id="SSF56784">
    <property type="entry name" value="HAD-like"/>
    <property type="match status" value="1"/>
</dbReference>
<dbReference type="SFLD" id="SFLDG01144">
    <property type="entry name" value="C2.B.4:_PGP_Like"/>
    <property type="match status" value="1"/>
</dbReference>
<dbReference type="EMBL" id="JAKNID010000044">
    <property type="protein sequence ID" value="MCG4565676.1"/>
    <property type="molecule type" value="Genomic_DNA"/>
</dbReference>
<dbReference type="AlphaFoldDB" id="A0A844FEL6"/>
<keyword evidence="4" id="KW-1185">Reference proteome</keyword>
<dbReference type="Proteomes" id="UP001108123">
    <property type="component" value="Unassembled WGS sequence"/>
</dbReference>
<dbReference type="PANTHER" id="PTHR10000:SF8">
    <property type="entry name" value="HAD SUPERFAMILY HYDROLASE-LIKE, TYPE 3"/>
    <property type="match status" value="1"/>
</dbReference>
<dbReference type="GO" id="GO:0000287">
    <property type="term" value="F:magnesium ion binding"/>
    <property type="evidence" value="ECO:0007669"/>
    <property type="project" value="TreeGrafter"/>
</dbReference>
<keyword evidence="1" id="KW-0378">Hydrolase</keyword>
<dbReference type="SFLD" id="SFLDG01140">
    <property type="entry name" value="C2.B:_Phosphomannomutase_and_P"/>
    <property type="match status" value="1"/>
</dbReference>
<dbReference type="InterPro" id="IPR000150">
    <property type="entry name" value="Cof"/>
</dbReference>
<organism evidence="2 3">
    <name type="scientific">Anaerosalibacter bizertensis</name>
    <dbReference type="NCBI Taxonomy" id="932217"/>
    <lineage>
        <taxon>Bacteria</taxon>
        <taxon>Bacillati</taxon>
        <taxon>Bacillota</taxon>
        <taxon>Tissierellia</taxon>
        <taxon>Tissierellales</taxon>
        <taxon>Sporanaerobacteraceae</taxon>
        <taxon>Anaerosalibacter</taxon>
    </lineage>
</organism>
<evidence type="ECO:0000313" key="2">
    <source>
        <dbReference type="EMBL" id="MSS42433.1"/>
    </source>
</evidence>
<dbReference type="PROSITE" id="PS01228">
    <property type="entry name" value="COF_1"/>
    <property type="match status" value="1"/>
</dbReference>
<accession>A0A844FEL6</accession>
<proteinExistence type="predicted"/>